<reference evidence="3" key="1">
    <citation type="journal article" date="2021" name="PeerJ">
        <title>Extensive microbial diversity within the chicken gut microbiome revealed by metagenomics and culture.</title>
        <authorList>
            <person name="Gilroy R."/>
            <person name="Ravi A."/>
            <person name="Getino M."/>
            <person name="Pursley I."/>
            <person name="Horton D.L."/>
            <person name="Alikhan N.F."/>
            <person name="Baker D."/>
            <person name="Gharbi K."/>
            <person name="Hall N."/>
            <person name="Watson M."/>
            <person name="Adriaenssens E.M."/>
            <person name="Foster-Nyarko E."/>
            <person name="Jarju S."/>
            <person name="Secka A."/>
            <person name="Antonio M."/>
            <person name="Oren A."/>
            <person name="Chaudhuri R.R."/>
            <person name="La Ragione R."/>
            <person name="Hildebrand F."/>
            <person name="Pallen M.J."/>
        </authorList>
    </citation>
    <scope>NUCLEOTIDE SEQUENCE</scope>
    <source>
        <strain evidence="3">CHK130-7132</strain>
    </source>
</reference>
<dbReference type="AlphaFoldDB" id="A0A9D2TIR5"/>
<evidence type="ECO:0000313" key="4">
    <source>
        <dbReference type="Proteomes" id="UP000823854"/>
    </source>
</evidence>
<evidence type="ECO:0008006" key="5">
    <source>
        <dbReference type="Google" id="ProtNLM"/>
    </source>
</evidence>
<name>A0A9D2TIR5_9MICO</name>
<keyword evidence="2" id="KW-1133">Transmembrane helix</keyword>
<organism evidence="3 4">
    <name type="scientific">Candidatus Brachybacterium intestinipullorum</name>
    <dbReference type="NCBI Taxonomy" id="2838512"/>
    <lineage>
        <taxon>Bacteria</taxon>
        <taxon>Bacillati</taxon>
        <taxon>Actinomycetota</taxon>
        <taxon>Actinomycetes</taxon>
        <taxon>Micrococcales</taxon>
        <taxon>Dermabacteraceae</taxon>
        <taxon>Brachybacterium</taxon>
    </lineage>
</organism>
<feature type="region of interest" description="Disordered" evidence="1">
    <location>
        <begin position="1"/>
        <end position="22"/>
    </location>
</feature>
<feature type="transmembrane region" description="Helical" evidence="2">
    <location>
        <begin position="48"/>
        <end position="67"/>
    </location>
</feature>
<reference evidence="3" key="2">
    <citation type="submission" date="2021-04" db="EMBL/GenBank/DDBJ databases">
        <authorList>
            <person name="Gilroy R."/>
        </authorList>
    </citation>
    <scope>NUCLEOTIDE SEQUENCE</scope>
    <source>
        <strain evidence="3">CHK130-7132</strain>
    </source>
</reference>
<keyword evidence="2" id="KW-0812">Transmembrane</keyword>
<feature type="transmembrane region" description="Helical" evidence="2">
    <location>
        <begin position="167"/>
        <end position="192"/>
    </location>
</feature>
<protein>
    <recommendedName>
        <fullName evidence="5">DUF624 domain-containing protein</fullName>
    </recommendedName>
</protein>
<accession>A0A9D2TIR5</accession>
<feature type="transmembrane region" description="Helical" evidence="2">
    <location>
        <begin position="239"/>
        <end position="258"/>
    </location>
</feature>
<evidence type="ECO:0000313" key="3">
    <source>
        <dbReference type="EMBL" id="HJC70303.1"/>
    </source>
</evidence>
<proteinExistence type="predicted"/>
<comment type="caution">
    <text evidence="3">The sequence shown here is derived from an EMBL/GenBank/DDBJ whole genome shotgun (WGS) entry which is preliminary data.</text>
</comment>
<evidence type="ECO:0000256" key="2">
    <source>
        <dbReference type="SAM" id="Phobius"/>
    </source>
</evidence>
<keyword evidence="2" id="KW-0472">Membrane</keyword>
<feature type="transmembrane region" description="Helical" evidence="2">
    <location>
        <begin position="140"/>
        <end position="161"/>
    </location>
</feature>
<gene>
    <name evidence="3" type="ORF">H9932_11615</name>
</gene>
<feature type="compositionally biased region" description="Pro residues" evidence="1">
    <location>
        <begin position="1"/>
        <end position="11"/>
    </location>
</feature>
<sequence>MSQLHAPPPARRAPLVRWGGRDGSASTSSHAARTFSALGSYVFGALRLNIVLAVGALPLVLLLLLAADPFSAPPALLAAVYLAMPVVTVAFCAFRDSPAFRIGLTAREGADEDSWWRSHPEQSLLRPALHVLRRTGPRTLGGTALPMALALVLVVDAQWALGHSMGFVLVPAFLLGAALALVTAFNTAALISERAEAPWHMLLRIAAFGALRSWPLTLLNLAVTVIAVMGLTVQPLLCWVLASSLVLYVIWAGSRWSILPTVRPRTG</sequence>
<feature type="transmembrane region" description="Helical" evidence="2">
    <location>
        <begin position="213"/>
        <end position="233"/>
    </location>
</feature>
<dbReference type="EMBL" id="DWWC01000241">
    <property type="protein sequence ID" value="HJC70303.1"/>
    <property type="molecule type" value="Genomic_DNA"/>
</dbReference>
<feature type="transmembrane region" description="Helical" evidence="2">
    <location>
        <begin position="73"/>
        <end position="94"/>
    </location>
</feature>
<dbReference type="Proteomes" id="UP000823854">
    <property type="component" value="Unassembled WGS sequence"/>
</dbReference>
<evidence type="ECO:0000256" key="1">
    <source>
        <dbReference type="SAM" id="MobiDB-lite"/>
    </source>
</evidence>